<protein>
    <submittedName>
        <fullName evidence="12">Traf3ip1 protein, putative</fullName>
        <ecNumber evidence="12">3.1.13.4</ecNumber>
    </submittedName>
</protein>
<organism evidence="12 13">
    <name type="scientific">Ichthyophthirius multifiliis</name>
    <name type="common">White spot disease agent</name>
    <name type="synonym">Ich</name>
    <dbReference type="NCBI Taxonomy" id="5932"/>
    <lineage>
        <taxon>Eukaryota</taxon>
        <taxon>Sar</taxon>
        <taxon>Alveolata</taxon>
        <taxon>Ciliophora</taxon>
        <taxon>Intramacronucleata</taxon>
        <taxon>Oligohymenophorea</taxon>
        <taxon>Hymenostomatida</taxon>
        <taxon>Ophryoglenina</taxon>
        <taxon>Ichthyophthirius</taxon>
    </lineage>
</organism>
<evidence type="ECO:0000256" key="5">
    <source>
        <dbReference type="ARBA" id="ARBA00023054"/>
    </source>
</evidence>
<dbReference type="InParanoid" id="G0R5L6"/>
<dbReference type="InterPro" id="IPR018799">
    <property type="entry name" value="TRAF3IP1"/>
</dbReference>
<dbReference type="AlphaFoldDB" id="G0R5L6"/>
<keyword evidence="4" id="KW-0970">Cilium biogenesis/degradation</keyword>
<dbReference type="PANTHER" id="PTHR31363:SF0">
    <property type="entry name" value="TRAF3-INTERACTING PROTEIN 1"/>
    <property type="match status" value="1"/>
</dbReference>
<feature type="compositionally biased region" description="Basic residues" evidence="9">
    <location>
        <begin position="157"/>
        <end position="167"/>
    </location>
</feature>
<name>G0R5L6_ICHMU</name>
<sequence length="367" mass="42726">MAEENFWEPTIKAFEGLFQKPKMRDKLLQKPPFQYLFDIVMATTDATGFGEGLYTDEEKNSQFYQNRDQKITFLKKIIDLTQYAIKQELPAKPNKIVAGLEPENTNIFLIELHRSATTPEINKNGPKIIKKLLAKYSQKEGSAQEKTQEKPAENNRKNRLKKYRKSLNKKEKKQEEKKQEEKKQPLQKKSTVEIEAPPIQQQQKKEAPQIQQQQTKVAQQRPTSSMRAPPKVQDNSKVVENTHKGNTNKNINLSGKGHSKFTQEALNDGLNQTGKNQNMNQNANQQEGEDVQGNQIKMQLRKGKKKMKILLLIIIMLIIVIIILLIIIVVVIIKMTFKLYYKWFRKFQKTQILWVNHLNLFQMIQKV</sequence>
<dbReference type="GO" id="GO:0060271">
    <property type="term" value="P:cilium assembly"/>
    <property type="evidence" value="ECO:0007669"/>
    <property type="project" value="TreeGrafter"/>
</dbReference>
<dbReference type="Proteomes" id="UP000008983">
    <property type="component" value="Unassembled WGS sequence"/>
</dbReference>
<keyword evidence="5" id="KW-0175">Coiled coil</keyword>
<evidence type="ECO:0000256" key="8">
    <source>
        <dbReference type="ARBA" id="ARBA00043971"/>
    </source>
</evidence>
<evidence type="ECO:0000256" key="9">
    <source>
        <dbReference type="SAM" id="MobiDB-lite"/>
    </source>
</evidence>
<feature type="compositionally biased region" description="Polar residues" evidence="9">
    <location>
        <begin position="233"/>
        <end position="253"/>
    </location>
</feature>
<dbReference type="eggNOG" id="KOG3809">
    <property type="taxonomic scope" value="Eukaryota"/>
</dbReference>
<keyword evidence="3" id="KW-0963">Cytoplasm</keyword>
<feature type="compositionally biased region" description="Basic and acidic residues" evidence="9">
    <location>
        <begin position="168"/>
        <end position="184"/>
    </location>
</feature>
<feature type="transmembrane region" description="Helical" evidence="10">
    <location>
        <begin position="309"/>
        <end position="333"/>
    </location>
</feature>
<dbReference type="EC" id="3.1.13.4" evidence="12"/>
<evidence type="ECO:0000259" key="11">
    <source>
        <dbReference type="Pfam" id="PF10243"/>
    </source>
</evidence>
<gene>
    <name evidence="12" type="ORF">IMG5_199650</name>
</gene>
<dbReference type="GeneID" id="14903299"/>
<dbReference type="GO" id="GO:0042073">
    <property type="term" value="P:intraciliary transport"/>
    <property type="evidence" value="ECO:0007669"/>
    <property type="project" value="TreeGrafter"/>
</dbReference>
<keyword evidence="12" id="KW-0378">Hydrolase</keyword>
<evidence type="ECO:0000256" key="1">
    <source>
        <dbReference type="ARBA" id="ARBA00004120"/>
    </source>
</evidence>
<keyword evidence="10" id="KW-0472">Membrane</keyword>
<keyword evidence="6" id="KW-0206">Cytoskeleton</keyword>
<dbReference type="Gene3D" id="1.10.418.50">
    <property type="entry name" value="Microtubule-binding protein MIP-T3"/>
    <property type="match status" value="1"/>
</dbReference>
<evidence type="ECO:0000256" key="2">
    <source>
        <dbReference type="ARBA" id="ARBA00004430"/>
    </source>
</evidence>
<evidence type="ECO:0000256" key="3">
    <source>
        <dbReference type="ARBA" id="ARBA00022490"/>
    </source>
</evidence>
<dbReference type="GO" id="GO:0070507">
    <property type="term" value="P:regulation of microtubule cytoskeleton organization"/>
    <property type="evidence" value="ECO:0007669"/>
    <property type="project" value="TreeGrafter"/>
</dbReference>
<comment type="similarity">
    <text evidence="8">Belongs to the TRAF3IP1 family.</text>
</comment>
<dbReference type="GO" id="GO:0005930">
    <property type="term" value="C:axoneme"/>
    <property type="evidence" value="ECO:0007669"/>
    <property type="project" value="UniProtKB-SubCell"/>
</dbReference>
<dbReference type="STRING" id="857967.G0R5L6"/>
<feature type="domain" description="TRAF3-interacting protein 1 N-terminal" evidence="11">
    <location>
        <begin position="6"/>
        <end position="117"/>
    </location>
</feature>
<proteinExistence type="inferred from homology"/>
<dbReference type="OrthoDB" id="10258914at2759"/>
<evidence type="ECO:0000313" key="13">
    <source>
        <dbReference type="Proteomes" id="UP000008983"/>
    </source>
</evidence>
<dbReference type="Pfam" id="PF10243">
    <property type="entry name" value="MIP-T3"/>
    <property type="match status" value="1"/>
</dbReference>
<evidence type="ECO:0000313" key="12">
    <source>
        <dbReference type="EMBL" id="EGR27224.1"/>
    </source>
</evidence>
<keyword evidence="10" id="KW-1133">Transmembrane helix</keyword>
<accession>G0R5L6</accession>
<keyword evidence="10" id="KW-0812">Transmembrane</keyword>
<keyword evidence="13" id="KW-1185">Reference proteome</keyword>
<dbReference type="GO" id="GO:0036064">
    <property type="term" value="C:ciliary basal body"/>
    <property type="evidence" value="ECO:0007669"/>
    <property type="project" value="TreeGrafter"/>
</dbReference>
<comment type="subcellular location">
    <subcellularLocation>
        <location evidence="2">Cytoplasm</location>
        <location evidence="2">Cytoskeleton</location>
        <location evidence="2">Cilium axoneme</location>
    </subcellularLocation>
    <subcellularLocation>
        <location evidence="1">Cytoplasm</location>
        <location evidence="1">Cytoskeleton</location>
        <location evidence="1">Cilium basal body</location>
    </subcellularLocation>
</comment>
<evidence type="ECO:0000256" key="6">
    <source>
        <dbReference type="ARBA" id="ARBA00023212"/>
    </source>
</evidence>
<feature type="compositionally biased region" description="Low complexity" evidence="9">
    <location>
        <begin position="187"/>
        <end position="220"/>
    </location>
</feature>
<dbReference type="EMBL" id="GL984379">
    <property type="protein sequence ID" value="EGR27224.1"/>
    <property type="molecule type" value="Genomic_DNA"/>
</dbReference>
<dbReference type="RefSeq" id="XP_004024108.1">
    <property type="nucleotide sequence ID" value="XM_004024059.1"/>
</dbReference>
<feature type="compositionally biased region" description="Basic and acidic residues" evidence="9">
    <location>
        <begin position="142"/>
        <end position="156"/>
    </location>
</feature>
<evidence type="ECO:0000256" key="4">
    <source>
        <dbReference type="ARBA" id="ARBA00022794"/>
    </source>
</evidence>
<dbReference type="InterPro" id="IPR040468">
    <property type="entry name" value="TRAF3IP1_N"/>
</dbReference>
<dbReference type="PANTHER" id="PTHR31363">
    <property type="entry name" value="TRAF3-INTERACTING PROTEIN 1"/>
    <property type="match status" value="1"/>
</dbReference>
<dbReference type="InterPro" id="IPR042576">
    <property type="entry name" value="TRAF3IP1_N_sf"/>
</dbReference>
<dbReference type="GO" id="GO:0004535">
    <property type="term" value="F:poly(A)-specific ribonuclease activity"/>
    <property type="evidence" value="ECO:0007669"/>
    <property type="project" value="UniProtKB-EC"/>
</dbReference>
<keyword evidence="7" id="KW-0966">Cell projection</keyword>
<dbReference type="GO" id="GO:0030992">
    <property type="term" value="C:intraciliary transport particle B"/>
    <property type="evidence" value="ECO:0007669"/>
    <property type="project" value="TreeGrafter"/>
</dbReference>
<feature type="region of interest" description="Disordered" evidence="9">
    <location>
        <begin position="139"/>
        <end position="256"/>
    </location>
</feature>
<dbReference type="GO" id="GO:0008017">
    <property type="term" value="F:microtubule binding"/>
    <property type="evidence" value="ECO:0007669"/>
    <property type="project" value="InterPro"/>
</dbReference>
<dbReference type="OMA" id="LSKWISC"/>
<reference evidence="12 13" key="1">
    <citation type="submission" date="2011-07" db="EMBL/GenBank/DDBJ databases">
        <authorList>
            <person name="Coyne R."/>
            <person name="Brami D."/>
            <person name="Johnson J."/>
            <person name="Hostetler J."/>
            <person name="Hannick L."/>
            <person name="Clark T."/>
            <person name="Cassidy-Hanley D."/>
            <person name="Inman J."/>
        </authorList>
    </citation>
    <scope>NUCLEOTIDE SEQUENCE [LARGE SCALE GENOMIC DNA]</scope>
    <source>
        <strain evidence="12 13">G5</strain>
    </source>
</reference>
<evidence type="ECO:0000256" key="10">
    <source>
        <dbReference type="SAM" id="Phobius"/>
    </source>
</evidence>
<evidence type="ECO:0000256" key="7">
    <source>
        <dbReference type="ARBA" id="ARBA00023273"/>
    </source>
</evidence>